<feature type="non-terminal residue" evidence="12">
    <location>
        <position position="519"/>
    </location>
</feature>
<keyword evidence="5 8" id="KW-1133">Transmembrane helix</keyword>
<dbReference type="PANTHER" id="PTHR11388">
    <property type="entry name" value="ORGANIC ANION TRANSPORTER"/>
    <property type="match status" value="1"/>
</dbReference>
<feature type="transmembrane region" description="Helical" evidence="8">
    <location>
        <begin position="358"/>
        <end position="380"/>
    </location>
</feature>
<feature type="transmembrane region" description="Helical" evidence="8">
    <location>
        <begin position="440"/>
        <end position="462"/>
    </location>
</feature>
<evidence type="ECO:0000256" key="9">
    <source>
        <dbReference type="SAM" id="MobiDB-lite"/>
    </source>
</evidence>
<evidence type="ECO:0000256" key="8">
    <source>
        <dbReference type="RuleBase" id="RU362056"/>
    </source>
</evidence>
<dbReference type="GeneID" id="106011540"/>
<feature type="compositionally biased region" description="Polar residues" evidence="9">
    <location>
        <begin position="135"/>
        <end position="144"/>
    </location>
</feature>
<feature type="domain" description="Kazal-like" evidence="10">
    <location>
        <begin position="283"/>
        <end position="334"/>
    </location>
</feature>
<dbReference type="PANTHER" id="PTHR11388:SF142">
    <property type="entry name" value="SOLUTE CARRIER ORGANIC ANION TRANSPORTER FAMILY MEMBER 5A1"/>
    <property type="match status" value="1"/>
</dbReference>
<evidence type="ECO:0000256" key="6">
    <source>
        <dbReference type="ARBA" id="ARBA00023136"/>
    </source>
</evidence>
<evidence type="ECO:0000313" key="11">
    <source>
        <dbReference type="Proteomes" id="UP000694888"/>
    </source>
</evidence>
<sequence length="519" mass="57151">MMLQGFAKAPRSSFTVTYVDDNTEKVNTGMHVGIITTMGIFGPAIAYLMGGVFSKIYVTLEETSIHPKHPRWIGAWWLGYIVFGSMALVIAMPLFFFPRTLNRAPTRNNRQPDNAMDSKPEEKTKQHLKPDVLTSGHTKQQTVPSTLVKPKSRWALDKFFTYIRGFFQALLRLLTNPLYLLMTTSTCFVIFMVSGTSAYSPKYLERMFHLPAYQANYIMAGKTLSAACIGTFAGGYLTKRMKLTPLKGLKFIIFVLIMSLLTSLAGFWFKCDQPEVHLGPGSDSDDVSCGGQCHCKDDSYFPICGDDGKTYYSPCFAGCLQGAEGIYTNCTCIPGGGAVSGTCDYSCSHLAPYAVFSAFRSLFGTLSIIPKLIVFIRCVADKDKSLAIGSSSFMASLMGWLLGPIIFGNVIDGICTIWDVQCGTRGRCLLYDNNLFRLKLHGYSSVAIGCSLICNLLAFLYAKKTGKLDNVGLQGVTDEEDPKTEMTLVVPDDFPPLDADGQEKGHVNYGSDVEDREED</sequence>
<comment type="caution">
    <text evidence="8">Lacks conserved residue(s) required for the propagation of feature annotation.</text>
</comment>
<dbReference type="NCBIfam" id="TIGR00805">
    <property type="entry name" value="oat"/>
    <property type="match status" value="1"/>
</dbReference>
<reference evidence="12" key="1">
    <citation type="submission" date="2025-08" db="UniProtKB">
        <authorList>
            <consortium name="RefSeq"/>
        </authorList>
    </citation>
    <scope>IDENTIFICATION</scope>
</reference>
<keyword evidence="7" id="KW-1015">Disulfide bond</keyword>
<dbReference type="SUPFAM" id="SSF103473">
    <property type="entry name" value="MFS general substrate transporter"/>
    <property type="match status" value="1"/>
</dbReference>
<feature type="region of interest" description="Disordered" evidence="9">
    <location>
        <begin position="106"/>
        <end position="144"/>
    </location>
</feature>
<dbReference type="Pfam" id="PF07648">
    <property type="entry name" value="Kazal_2"/>
    <property type="match status" value="1"/>
</dbReference>
<evidence type="ECO:0000256" key="4">
    <source>
        <dbReference type="ARBA" id="ARBA00022692"/>
    </source>
</evidence>
<feature type="transmembrane region" description="Helical" evidence="8">
    <location>
        <begin position="217"/>
        <end position="237"/>
    </location>
</feature>
<feature type="transmembrane region" description="Helical" evidence="8">
    <location>
        <begin position="178"/>
        <end position="197"/>
    </location>
</feature>
<dbReference type="InterPro" id="IPR036259">
    <property type="entry name" value="MFS_trans_sf"/>
</dbReference>
<keyword evidence="8" id="KW-0813">Transport</keyword>
<evidence type="ECO:0000259" key="10">
    <source>
        <dbReference type="PROSITE" id="PS51465"/>
    </source>
</evidence>
<feature type="region of interest" description="Disordered" evidence="9">
    <location>
        <begin position="492"/>
        <end position="519"/>
    </location>
</feature>
<evidence type="ECO:0000256" key="3">
    <source>
        <dbReference type="ARBA" id="ARBA00022475"/>
    </source>
</evidence>
<comment type="subcellular location">
    <subcellularLocation>
        <location evidence="1 8">Cell membrane</location>
        <topology evidence="1 8">Multi-pass membrane protein</topology>
    </subcellularLocation>
</comment>
<feature type="compositionally biased region" description="Basic and acidic residues" evidence="9">
    <location>
        <begin position="116"/>
        <end position="130"/>
    </location>
</feature>
<protein>
    <recommendedName>
        <fullName evidence="8">Solute carrier organic anion transporter family member</fullName>
    </recommendedName>
</protein>
<evidence type="ECO:0000313" key="12">
    <source>
        <dbReference type="RefSeq" id="XP_012937036.1"/>
    </source>
</evidence>
<keyword evidence="3" id="KW-1003">Cell membrane</keyword>
<comment type="similarity">
    <text evidence="2 8">Belongs to the organo anion transporter (TC 2.A.60) family.</text>
</comment>
<evidence type="ECO:0000256" key="5">
    <source>
        <dbReference type="ARBA" id="ARBA00022989"/>
    </source>
</evidence>
<dbReference type="Pfam" id="PF03137">
    <property type="entry name" value="OATP"/>
    <property type="match status" value="1"/>
</dbReference>
<dbReference type="PROSITE" id="PS51465">
    <property type="entry name" value="KAZAL_2"/>
    <property type="match status" value="1"/>
</dbReference>
<evidence type="ECO:0000256" key="2">
    <source>
        <dbReference type="ARBA" id="ARBA00009657"/>
    </source>
</evidence>
<dbReference type="Gene3D" id="1.20.1250.20">
    <property type="entry name" value="MFS general substrate transporter like domains"/>
    <property type="match status" value="1"/>
</dbReference>
<dbReference type="InterPro" id="IPR002350">
    <property type="entry name" value="Kazal_dom"/>
</dbReference>
<dbReference type="InterPro" id="IPR004156">
    <property type="entry name" value="OATP"/>
</dbReference>
<dbReference type="Proteomes" id="UP000694888">
    <property type="component" value="Unplaced"/>
</dbReference>
<evidence type="ECO:0000256" key="7">
    <source>
        <dbReference type="ARBA" id="ARBA00023157"/>
    </source>
</evidence>
<dbReference type="SUPFAM" id="SSF100895">
    <property type="entry name" value="Kazal-type serine protease inhibitors"/>
    <property type="match status" value="1"/>
</dbReference>
<evidence type="ECO:0000256" key="1">
    <source>
        <dbReference type="ARBA" id="ARBA00004651"/>
    </source>
</evidence>
<dbReference type="InterPro" id="IPR036058">
    <property type="entry name" value="Kazal_dom_sf"/>
</dbReference>
<keyword evidence="4 8" id="KW-0812">Transmembrane</keyword>
<feature type="transmembrane region" description="Helical" evidence="8">
    <location>
        <begin position="32"/>
        <end position="53"/>
    </location>
</feature>
<keyword evidence="8" id="KW-0406">Ion transport</keyword>
<keyword evidence="11" id="KW-1185">Reference proteome</keyword>
<feature type="transmembrane region" description="Helical" evidence="8">
    <location>
        <begin position="392"/>
        <end position="411"/>
    </location>
</feature>
<name>A0ABM0ZYB4_APLCA</name>
<keyword evidence="6 8" id="KW-0472">Membrane</keyword>
<gene>
    <name evidence="12" type="primary">LOC106011540</name>
</gene>
<proteinExistence type="inferred from homology"/>
<feature type="transmembrane region" description="Helical" evidence="8">
    <location>
        <begin position="249"/>
        <end position="269"/>
    </location>
</feature>
<accession>A0ABM0ZYB4</accession>
<feature type="transmembrane region" description="Helical" evidence="8">
    <location>
        <begin position="73"/>
        <end position="97"/>
    </location>
</feature>
<dbReference type="CDD" id="cd17336">
    <property type="entry name" value="MFS_SLCO_OATP"/>
    <property type="match status" value="1"/>
</dbReference>
<dbReference type="RefSeq" id="XP_012937036.1">
    <property type="nucleotide sequence ID" value="XM_013081582.1"/>
</dbReference>
<organism evidence="11 12">
    <name type="scientific">Aplysia californica</name>
    <name type="common">California sea hare</name>
    <dbReference type="NCBI Taxonomy" id="6500"/>
    <lineage>
        <taxon>Eukaryota</taxon>
        <taxon>Metazoa</taxon>
        <taxon>Spiralia</taxon>
        <taxon>Lophotrochozoa</taxon>
        <taxon>Mollusca</taxon>
        <taxon>Gastropoda</taxon>
        <taxon>Heterobranchia</taxon>
        <taxon>Euthyneura</taxon>
        <taxon>Tectipleura</taxon>
        <taxon>Aplysiida</taxon>
        <taxon>Aplysioidea</taxon>
        <taxon>Aplysiidae</taxon>
        <taxon>Aplysia</taxon>
    </lineage>
</organism>